<gene>
    <name evidence="10" type="ORF">LSH36_969g00048</name>
</gene>
<feature type="non-terminal residue" evidence="10">
    <location>
        <position position="251"/>
    </location>
</feature>
<reference evidence="10" key="1">
    <citation type="journal article" date="2023" name="Mol. Biol. Evol.">
        <title>Third-Generation Sequencing Reveals the Adaptive Role of the Epigenome in Three Deep-Sea Polychaetes.</title>
        <authorList>
            <person name="Perez M."/>
            <person name="Aroh O."/>
            <person name="Sun Y."/>
            <person name="Lan Y."/>
            <person name="Juniper S.K."/>
            <person name="Young C.R."/>
            <person name="Angers B."/>
            <person name="Qian P.Y."/>
        </authorList>
    </citation>
    <scope>NUCLEOTIDE SEQUENCE</scope>
    <source>
        <strain evidence="10">P08H-3</strain>
    </source>
</reference>
<comment type="subcellular location">
    <subcellularLocation>
        <location evidence="2">Chromosome</location>
        <location evidence="2">Centromere</location>
        <location evidence="2">Kinetochore</location>
    </subcellularLocation>
    <subcellularLocation>
        <location evidence="1">Nucleus</location>
    </subcellularLocation>
</comment>
<dbReference type="EMBL" id="JAODUP010000969">
    <property type="protein sequence ID" value="KAK2142330.1"/>
    <property type="molecule type" value="Genomic_DNA"/>
</dbReference>
<dbReference type="PANTHER" id="PTHR48122">
    <property type="entry name" value="CENTROMERE PROTEIN H"/>
    <property type="match status" value="1"/>
</dbReference>
<protein>
    <recommendedName>
        <fullName evidence="9">Centromere protein H C-terminal domain-containing protein</fullName>
    </recommendedName>
</protein>
<keyword evidence="5" id="KW-0539">Nucleus</keyword>
<dbReference type="AlphaFoldDB" id="A0AAD9MR31"/>
<keyword evidence="6" id="KW-0137">Centromere</keyword>
<evidence type="ECO:0000256" key="6">
    <source>
        <dbReference type="ARBA" id="ARBA00023328"/>
    </source>
</evidence>
<dbReference type="InterPro" id="IPR040034">
    <property type="entry name" value="CENP-H"/>
</dbReference>
<name>A0AAD9MR31_9ANNE</name>
<dbReference type="GO" id="GO:0043515">
    <property type="term" value="F:kinetochore binding"/>
    <property type="evidence" value="ECO:0007669"/>
    <property type="project" value="TreeGrafter"/>
</dbReference>
<keyword evidence="3" id="KW-0158">Chromosome</keyword>
<evidence type="ECO:0000313" key="10">
    <source>
        <dbReference type="EMBL" id="KAK2142330.1"/>
    </source>
</evidence>
<proteinExistence type="inferred from homology"/>
<feature type="domain" description="Centromere protein H C-terminal" evidence="9">
    <location>
        <begin position="37"/>
        <end position="240"/>
    </location>
</feature>
<dbReference type="GO" id="GO:0007052">
    <property type="term" value="P:mitotic spindle organization"/>
    <property type="evidence" value="ECO:0007669"/>
    <property type="project" value="TreeGrafter"/>
</dbReference>
<comment type="similarity">
    <text evidence="7">Belongs to the CENP-H/MCM16 family.</text>
</comment>
<evidence type="ECO:0000256" key="8">
    <source>
        <dbReference type="SAM" id="Coils"/>
    </source>
</evidence>
<evidence type="ECO:0000256" key="7">
    <source>
        <dbReference type="ARBA" id="ARBA00025735"/>
    </source>
</evidence>
<evidence type="ECO:0000256" key="3">
    <source>
        <dbReference type="ARBA" id="ARBA00022454"/>
    </source>
</evidence>
<keyword evidence="4" id="KW-0995">Kinetochore</keyword>
<feature type="coiled-coil region" evidence="8">
    <location>
        <begin position="142"/>
        <end position="176"/>
    </location>
</feature>
<evidence type="ECO:0000259" key="9">
    <source>
        <dbReference type="Pfam" id="PF05837"/>
    </source>
</evidence>
<keyword evidence="11" id="KW-1185">Reference proteome</keyword>
<evidence type="ECO:0000256" key="4">
    <source>
        <dbReference type="ARBA" id="ARBA00022838"/>
    </source>
</evidence>
<dbReference type="GO" id="GO:0000776">
    <property type="term" value="C:kinetochore"/>
    <property type="evidence" value="ECO:0007669"/>
    <property type="project" value="UniProtKB-KW"/>
</dbReference>
<dbReference type="Proteomes" id="UP001208570">
    <property type="component" value="Unassembled WGS sequence"/>
</dbReference>
<organism evidence="10 11">
    <name type="scientific">Paralvinella palmiformis</name>
    <dbReference type="NCBI Taxonomy" id="53620"/>
    <lineage>
        <taxon>Eukaryota</taxon>
        <taxon>Metazoa</taxon>
        <taxon>Spiralia</taxon>
        <taxon>Lophotrochozoa</taxon>
        <taxon>Annelida</taxon>
        <taxon>Polychaeta</taxon>
        <taxon>Sedentaria</taxon>
        <taxon>Canalipalpata</taxon>
        <taxon>Terebellida</taxon>
        <taxon>Terebelliformia</taxon>
        <taxon>Alvinellidae</taxon>
        <taxon>Paralvinella</taxon>
    </lineage>
</organism>
<dbReference type="GO" id="GO:0007059">
    <property type="term" value="P:chromosome segregation"/>
    <property type="evidence" value="ECO:0007669"/>
    <property type="project" value="TreeGrafter"/>
</dbReference>
<keyword evidence="8" id="KW-0175">Coiled coil</keyword>
<dbReference type="PANTHER" id="PTHR48122:SF1">
    <property type="entry name" value="CENTROMERE PROTEIN H"/>
    <property type="match status" value="1"/>
</dbReference>
<dbReference type="GO" id="GO:0051382">
    <property type="term" value="P:kinetochore assembly"/>
    <property type="evidence" value="ECO:0007669"/>
    <property type="project" value="InterPro"/>
</dbReference>
<comment type="caution">
    <text evidence="10">The sequence shown here is derived from an EMBL/GenBank/DDBJ whole genome shotgun (WGS) entry which is preliminary data.</text>
</comment>
<accession>A0AAD9MR31</accession>
<dbReference type="InterPro" id="IPR008426">
    <property type="entry name" value="CENP-H_C"/>
</dbReference>
<evidence type="ECO:0000256" key="5">
    <source>
        <dbReference type="ARBA" id="ARBA00023242"/>
    </source>
</evidence>
<dbReference type="Pfam" id="PF05837">
    <property type="entry name" value="CENP-H"/>
    <property type="match status" value="1"/>
</dbReference>
<evidence type="ECO:0000313" key="11">
    <source>
        <dbReference type="Proteomes" id="UP001208570"/>
    </source>
</evidence>
<sequence length="251" mass="28377">VRGRSHNENDVTLDVGQPDVEAEHTTITDLIKTKHWLENQLTELKTELHAVENPVPRSSEDDDPENLLANISELQGELQDVCTAAAMRSIMLSRMQGSETLYYSMFGESEEYDKPDSNEVHKVRQQQLVNLCMKQTALTKEILKMDQENKQKLQKLNELKRTNLNLKESVQSLMSALVIAKDQHKSGLNGDDDAFLAAKESLIDSEQKVDVVRHLFQSLIFGSGINWAEDADVSKLMLELGQPLKDQFLNS</sequence>
<evidence type="ECO:0000256" key="2">
    <source>
        <dbReference type="ARBA" id="ARBA00004629"/>
    </source>
</evidence>
<evidence type="ECO:0000256" key="1">
    <source>
        <dbReference type="ARBA" id="ARBA00004123"/>
    </source>
</evidence>
<dbReference type="GO" id="GO:0005634">
    <property type="term" value="C:nucleus"/>
    <property type="evidence" value="ECO:0007669"/>
    <property type="project" value="UniProtKB-SubCell"/>
</dbReference>